<dbReference type="InterPro" id="IPR003369">
    <property type="entry name" value="TatA/B/E"/>
</dbReference>
<feature type="compositionally biased region" description="Pro residues" evidence="8">
    <location>
        <begin position="142"/>
        <end position="152"/>
    </location>
</feature>
<keyword evidence="6" id="KW-0811">Translocation</keyword>
<evidence type="ECO:0000256" key="3">
    <source>
        <dbReference type="ARBA" id="ARBA00022692"/>
    </source>
</evidence>
<keyword evidence="5" id="KW-1133">Transmembrane helix</keyword>
<dbReference type="EMBL" id="JABUKG010000022">
    <property type="protein sequence ID" value="MBY6322550.1"/>
    <property type="molecule type" value="Genomic_DNA"/>
</dbReference>
<dbReference type="Pfam" id="PF02416">
    <property type="entry name" value="TatA_B_E"/>
    <property type="match status" value="1"/>
</dbReference>
<evidence type="ECO:0000256" key="2">
    <source>
        <dbReference type="ARBA" id="ARBA00022448"/>
    </source>
</evidence>
<protein>
    <submittedName>
        <fullName evidence="9">Twin-arginine translocase TatA/TatE family subunit</fullName>
    </submittedName>
</protein>
<keyword evidence="7" id="KW-0472">Membrane</keyword>
<evidence type="ECO:0000256" key="4">
    <source>
        <dbReference type="ARBA" id="ARBA00022927"/>
    </source>
</evidence>
<dbReference type="RefSeq" id="WP_069972900.1">
    <property type="nucleotide sequence ID" value="NZ_JABUKE010000023.1"/>
</dbReference>
<dbReference type="PRINTS" id="PR01506">
    <property type="entry name" value="TATBPROTEIN"/>
</dbReference>
<dbReference type="Gene3D" id="1.20.5.3310">
    <property type="match status" value="1"/>
</dbReference>
<evidence type="ECO:0000256" key="8">
    <source>
        <dbReference type="SAM" id="MobiDB-lite"/>
    </source>
</evidence>
<dbReference type="Proteomes" id="UP001520140">
    <property type="component" value="Unassembled WGS sequence"/>
</dbReference>
<proteinExistence type="predicted"/>
<accession>A0ABS7NWX7</accession>
<comment type="subcellular location">
    <subcellularLocation>
        <location evidence="1">Membrane</location>
        <topology evidence="1">Single-pass membrane protein</topology>
    </subcellularLocation>
</comment>
<evidence type="ECO:0000256" key="1">
    <source>
        <dbReference type="ARBA" id="ARBA00004167"/>
    </source>
</evidence>
<evidence type="ECO:0000256" key="7">
    <source>
        <dbReference type="ARBA" id="ARBA00023136"/>
    </source>
</evidence>
<comment type="caution">
    <text evidence="9">The sequence shown here is derived from an EMBL/GenBank/DDBJ whole genome shotgun (WGS) entry which is preliminary data.</text>
</comment>
<sequence length="152" mass="16897">MFGLTLEKLFLVAVIAGVVLGPARLPDYARHLARSVRSLRQFVDTTRAAAEQDLGMPLRRSEWESVNLRQYDPRRIVRDALEEPSPVTKDETTEQAAQMRPGQKYVVAGTSSHPIRVPIDALDADDPRRIAARPDGSTSTPDFPPPVVADRR</sequence>
<organism evidence="9 10">
    <name type="scientific">Rhodococcoides kroppenstedtii</name>
    <dbReference type="NCBI Taxonomy" id="293050"/>
    <lineage>
        <taxon>Bacteria</taxon>
        <taxon>Bacillati</taxon>
        <taxon>Actinomycetota</taxon>
        <taxon>Actinomycetes</taxon>
        <taxon>Mycobacteriales</taxon>
        <taxon>Nocardiaceae</taxon>
        <taxon>Rhodococcoides</taxon>
    </lineage>
</organism>
<reference evidence="9 10" key="1">
    <citation type="submission" date="2020-06" db="EMBL/GenBank/DDBJ databases">
        <title>Taxonomy, biology and ecology of Rhodococcus bacteria occurring in California pistachio and other woody hosts as revealed by genome sequence analyses.</title>
        <authorList>
            <person name="Gai Y."/>
            <person name="Riely B."/>
        </authorList>
    </citation>
    <scope>NUCLEOTIDE SEQUENCE [LARGE SCALE GENOMIC DNA]</scope>
    <source>
        <strain evidence="9 10">BP-284</strain>
    </source>
</reference>
<keyword evidence="2" id="KW-0813">Transport</keyword>
<evidence type="ECO:0000256" key="5">
    <source>
        <dbReference type="ARBA" id="ARBA00022989"/>
    </source>
</evidence>
<evidence type="ECO:0000256" key="6">
    <source>
        <dbReference type="ARBA" id="ARBA00023010"/>
    </source>
</evidence>
<name>A0ABS7NWX7_9NOCA</name>
<keyword evidence="10" id="KW-1185">Reference proteome</keyword>
<gene>
    <name evidence="9" type="ORF">HQ605_17125</name>
</gene>
<feature type="region of interest" description="Disordered" evidence="8">
    <location>
        <begin position="118"/>
        <end position="152"/>
    </location>
</feature>
<keyword evidence="3" id="KW-0812">Transmembrane</keyword>
<evidence type="ECO:0000313" key="10">
    <source>
        <dbReference type="Proteomes" id="UP001520140"/>
    </source>
</evidence>
<evidence type="ECO:0000313" key="9">
    <source>
        <dbReference type="EMBL" id="MBY6322550.1"/>
    </source>
</evidence>
<keyword evidence="4" id="KW-0653">Protein transport</keyword>